<keyword evidence="2 12" id="KW-1003">Cell membrane</keyword>
<dbReference type="Proteomes" id="UP000507979">
    <property type="component" value="Unassembled WGS sequence"/>
</dbReference>
<dbReference type="PANTHER" id="PTHR34128:SF2">
    <property type="entry name" value="CYTOCHROME C-TYPE BIOGENESIS PROTEIN CCME HOMOLOG, MITOCHONDRIAL"/>
    <property type="match status" value="1"/>
</dbReference>
<dbReference type="InterPro" id="IPR036127">
    <property type="entry name" value="CcmE-like_sf"/>
</dbReference>
<feature type="topological domain" description="Extracellular" evidence="12">
    <location>
        <begin position="29"/>
        <end position="148"/>
    </location>
</feature>
<reference evidence="14 15" key="1">
    <citation type="submission" date="2020-04" db="EMBL/GenBank/DDBJ databases">
        <authorList>
            <person name="De Canck E."/>
        </authorList>
    </citation>
    <scope>NUCLEOTIDE SEQUENCE [LARGE SCALE GENOMIC DNA]</scope>
    <source>
        <strain evidence="14 15">LMG 26845</strain>
    </source>
</reference>
<dbReference type="InterPro" id="IPR012340">
    <property type="entry name" value="NA-bd_OB-fold"/>
</dbReference>
<keyword evidence="15" id="KW-1185">Reference proteome</keyword>
<dbReference type="Pfam" id="PF03100">
    <property type="entry name" value="CcmE"/>
    <property type="match status" value="1"/>
</dbReference>
<evidence type="ECO:0000256" key="10">
    <source>
        <dbReference type="ARBA" id="ARBA00023136"/>
    </source>
</evidence>
<sequence length="148" mass="16151">MPTRRKRLFLLLGALALLASAVALMLTAMRQNLVFFHTPSEIARGEAPRERLLRIGGLVQAGSLRRQADGLTVRFVITDTARSVSVTYRGSLPDLFQEGKGVVAQGMLGGDGVFVATSVLARHDENYTPVEAQHALDRAHDAEKTLQR</sequence>
<dbReference type="AlphaFoldDB" id="A0A6J5AMB1"/>
<protein>
    <recommendedName>
        <fullName evidence="12">Cytochrome c-type biogenesis protein CcmE</fullName>
    </recommendedName>
    <alternativeName>
        <fullName evidence="12">Cytochrome c maturation protein E</fullName>
    </alternativeName>
    <alternativeName>
        <fullName evidence="12">Heme chaperone CcmE</fullName>
    </alternativeName>
</protein>
<comment type="subcellular location">
    <subcellularLocation>
        <location evidence="1">Cell inner membrane</location>
    </subcellularLocation>
    <subcellularLocation>
        <location evidence="12">Cell membrane</location>
        <topology evidence="12">Single-pass type II membrane protein</topology>
    </subcellularLocation>
</comment>
<dbReference type="GO" id="GO:0017003">
    <property type="term" value="P:protein-heme linkage"/>
    <property type="evidence" value="ECO:0007669"/>
    <property type="project" value="UniProtKB-UniRule"/>
</dbReference>
<dbReference type="GO" id="GO:0017004">
    <property type="term" value="P:cytochrome complex assembly"/>
    <property type="evidence" value="ECO:0007669"/>
    <property type="project" value="UniProtKB-KW"/>
</dbReference>
<keyword evidence="3 12" id="KW-0349">Heme</keyword>
<feature type="binding site" description="covalent" evidence="12 13">
    <location>
        <position position="123"/>
    </location>
    <ligand>
        <name>heme</name>
        <dbReference type="ChEBI" id="CHEBI:30413"/>
    </ligand>
</feature>
<dbReference type="GeneID" id="92899814"/>
<evidence type="ECO:0000256" key="12">
    <source>
        <dbReference type="HAMAP-Rule" id="MF_01959"/>
    </source>
</evidence>
<evidence type="ECO:0000256" key="5">
    <source>
        <dbReference type="ARBA" id="ARBA00022723"/>
    </source>
</evidence>
<dbReference type="NCBIfam" id="NF009727">
    <property type="entry name" value="PRK13254.1-1"/>
    <property type="match status" value="1"/>
</dbReference>
<accession>A0A6J5AMB1</accession>
<gene>
    <name evidence="14" type="primary">ccmE_1</name>
    <name evidence="12" type="synonym">ccmE</name>
    <name evidence="12" type="synonym">cycJ</name>
    <name evidence="14" type="ORF">LMG26845_03942</name>
</gene>
<evidence type="ECO:0000256" key="7">
    <source>
        <dbReference type="ARBA" id="ARBA00022968"/>
    </source>
</evidence>
<dbReference type="NCBIfam" id="NF009731">
    <property type="entry name" value="PRK13254.1-5"/>
    <property type="match status" value="1"/>
</dbReference>
<evidence type="ECO:0000313" key="15">
    <source>
        <dbReference type="Proteomes" id="UP000507979"/>
    </source>
</evidence>
<keyword evidence="7 12" id="KW-0735">Signal-anchor</keyword>
<keyword evidence="6 12" id="KW-0201">Cytochrome c-type biogenesis</keyword>
<dbReference type="NCBIfam" id="NF009729">
    <property type="entry name" value="PRK13254.1-3"/>
    <property type="match status" value="1"/>
</dbReference>
<evidence type="ECO:0000256" key="1">
    <source>
        <dbReference type="ARBA" id="ARBA00004533"/>
    </source>
</evidence>
<dbReference type="GO" id="GO:0020037">
    <property type="term" value="F:heme binding"/>
    <property type="evidence" value="ECO:0007669"/>
    <property type="project" value="InterPro"/>
</dbReference>
<evidence type="ECO:0000256" key="9">
    <source>
        <dbReference type="ARBA" id="ARBA00023004"/>
    </source>
</evidence>
<feature type="binding site" description="axial binding residue" evidence="12 13">
    <location>
        <position position="127"/>
    </location>
    <ligand>
        <name>heme</name>
        <dbReference type="ChEBI" id="CHEBI:30413"/>
    </ligand>
    <ligandPart>
        <name>Fe</name>
        <dbReference type="ChEBI" id="CHEBI:18248"/>
    </ligandPart>
</feature>
<dbReference type="InterPro" id="IPR004329">
    <property type="entry name" value="CcmE"/>
</dbReference>
<dbReference type="EMBL" id="CADIJR010000042">
    <property type="protein sequence ID" value="CAB3674383.1"/>
    <property type="molecule type" value="Genomic_DNA"/>
</dbReference>
<evidence type="ECO:0000256" key="13">
    <source>
        <dbReference type="PIRSR" id="PIRSR604329-50"/>
    </source>
</evidence>
<dbReference type="Gene3D" id="2.40.50.140">
    <property type="entry name" value="Nucleic acid-binding proteins"/>
    <property type="match status" value="1"/>
</dbReference>
<comment type="function">
    <text evidence="11 12">Heme chaperone required for the biogenesis of c-type cytochromes. Transiently binds heme delivered by CcmC and transfers the heme to apo-cytochromes in a process facilitated by CcmF and CcmH.</text>
</comment>
<dbReference type="FunFam" id="2.40.50.140:FF:000104">
    <property type="entry name" value="Cytochrome c-type biogenesis protein CcmE"/>
    <property type="match status" value="1"/>
</dbReference>
<keyword evidence="8 12" id="KW-1133">Transmembrane helix</keyword>
<keyword evidence="9 12" id="KW-0408">Iron</keyword>
<dbReference type="PANTHER" id="PTHR34128">
    <property type="entry name" value="CYTOCHROME C-TYPE BIOGENESIS PROTEIN CCME HOMOLOG, MITOCHONDRIAL"/>
    <property type="match status" value="1"/>
</dbReference>
<evidence type="ECO:0000313" key="14">
    <source>
        <dbReference type="EMBL" id="CAB3674383.1"/>
    </source>
</evidence>
<evidence type="ECO:0000256" key="11">
    <source>
        <dbReference type="ARBA" id="ARBA00056663"/>
    </source>
</evidence>
<feature type="topological domain" description="Cytoplasmic" evidence="12">
    <location>
        <begin position="1"/>
        <end position="7"/>
    </location>
</feature>
<dbReference type="GO" id="GO:0046872">
    <property type="term" value="F:metal ion binding"/>
    <property type="evidence" value="ECO:0007669"/>
    <property type="project" value="UniProtKB-KW"/>
</dbReference>
<comment type="similarity">
    <text evidence="12">Belongs to the CcmE/CycJ family.</text>
</comment>
<organism evidence="14 15">
    <name type="scientific">Achromobacter insuavis</name>
    <dbReference type="NCBI Taxonomy" id="1287735"/>
    <lineage>
        <taxon>Bacteria</taxon>
        <taxon>Pseudomonadati</taxon>
        <taxon>Pseudomonadota</taxon>
        <taxon>Betaproteobacteria</taxon>
        <taxon>Burkholderiales</taxon>
        <taxon>Alcaligenaceae</taxon>
        <taxon>Achromobacter</taxon>
    </lineage>
</organism>
<evidence type="ECO:0000256" key="2">
    <source>
        <dbReference type="ARBA" id="ARBA00022475"/>
    </source>
</evidence>
<evidence type="ECO:0000256" key="3">
    <source>
        <dbReference type="ARBA" id="ARBA00022617"/>
    </source>
</evidence>
<dbReference type="RefSeq" id="WP_054432215.1">
    <property type="nucleotide sequence ID" value="NZ_CADIJR010000042.1"/>
</dbReference>
<keyword evidence="4 12" id="KW-0812">Transmembrane</keyword>
<evidence type="ECO:0000256" key="6">
    <source>
        <dbReference type="ARBA" id="ARBA00022748"/>
    </source>
</evidence>
<dbReference type="HAMAP" id="MF_01959">
    <property type="entry name" value="CcmE"/>
    <property type="match status" value="1"/>
</dbReference>
<evidence type="ECO:0000256" key="8">
    <source>
        <dbReference type="ARBA" id="ARBA00022989"/>
    </source>
</evidence>
<keyword evidence="10 12" id="KW-0472">Membrane</keyword>
<proteinExistence type="inferred from homology"/>
<name>A0A6J5AMB1_9BURK</name>
<evidence type="ECO:0000256" key="4">
    <source>
        <dbReference type="ARBA" id="ARBA00022692"/>
    </source>
</evidence>
<keyword evidence="5 12" id="KW-0479">Metal-binding</keyword>
<dbReference type="SUPFAM" id="SSF82093">
    <property type="entry name" value="Heme chaperone CcmE"/>
    <property type="match status" value="1"/>
</dbReference>
<dbReference type="GO" id="GO:0005886">
    <property type="term" value="C:plasma membrane"/>
    <property type="evidence" value="ECO:0007669"/>
    <property type="project" value="UniProtKB-SubCell"/>
</dbReference>